<proteinExistence type="predicted"/>
<dbReference type="EMBL" id="JARAKH010000002">
    <property type="protein sequence ID" value="KAK8406792.1"/>
    <property type="molecule type" value="Genomic_DNA"/>
</dbReference>
<protein>
    <submittedName>
        <fullName evidence="2">Uncharacterized protein</fullName>
    </submittedName>
</protein>
<evidence type="ECO:0000313" key="2">
    <source>
        <dbReference type="EMBL" id="KAK8406792.1"/>
    </source>
</evidence>
<organism evidence="2 3">
    <name type="scientific">Scylla paramamosain</name>
    <name type="common">Mud crab</name>
    <dbReference type="NCBI Taxonomy" id="85552"/>
    <lineage>
        <taxon>Eukaryota</taxon>
        <taxon>Metazoa</taxon>
        <taxon>Ecdysozoa</taxon>
        <taxon>Arthropoda</taxon>
        <taxon>Crustacea</taxon>
        <taxon>Multicrustacea</taxon>
        <taxon>Malacostraca</taxon>
        <taxon>Eumalacostraca</taxon>
        <taxon>Eucarida</taxon>
        <taxon>Decapoda</taxon>
        <taxon>Pleocyemata</taxon>
        <taxon>Brachyura</taxon>
        <taxon>Eubrachyura</taxon>
        <taxon>Portunoidea</taxon>
        <taxon>Portunidae</taxon>
        <taxon>Portuninae</taxon>
        <taxon>Scylla</taxon>
    </lineage>
</organism>
<name>A0AAW0V757_SCYPA</name>
<keyword evidence="3" id="KW-1185">Reference proteome</keyword>
<accession>A0AAW0V757</accession>
<comment type="caution">
    <text evidence="2">The sequence shown here is derived from an EMBL/GenBank/DDBJ whole genome shotgun (WGS) entry which is preliminary data.</text>
</comment>
<gene>
    <name evidence="2" type="ORF">O3P69_007387</name>
</gene>
<feature type="region of interest" description="Disordered" evidence="1">
    <location>
        <begin position="150"/>
        <end position="175"/>
    </location>
</feature>
<dbReference type="Proteomes" id="UP001487740">
    <property type="component" value="Unassembled WGS sequence"/>
</dbReference>
<sequence>MPRVGRSEWYKLVEMMMVRVGDQYRCVLRPVTQRTRSGNPVWDILRRAHLEDYINATVINTSYRFLYQCMHTFLTSPPDMFGFWVVRRPLLDARLTALRPYSTKKLLRRVQKEYPSLLQSREGYKQDTEEGSDLRVTLFQEVIRRVQKEMRGGSREKNSRREEGWTEKGLDVGCE</sequence>
<evidence type="ECO:0000313" key="3">
    <source>
        <dbReference type="Proteomes" id="UP001487740"/>
    </source>
</evidence>
<reference evidence="2 3" key="1">
    <citation type="submission" date="2023-03" db="EMBL/GenBank/DDBJ databases">
        <title>High-quality genome of Scylla paramamosain provides insights in environmental adaptation.</title>
        <authorList>
            <person name="Zhang L."/>
        </authorList>
    </citation>
    <scope>NUCLEOTIDE SEQUENCE [LARGE SCALE GENOMIC DNA]</scope>
    <source>
        <strain evidence="2">LZ_2023a</strain>
        <tissue evidence="2">Muscle</tissue>
    </source>
</reference>
<dbReference type="AlphaFoldDB" id="A0AAW0V757"/>
<evidence type="ECO:0000256" key="1">
    <source>
        <dbReference type="SAM" id="MobiDB-lite"/>
    </source>
</evidence>